<dbReference type="eggNOG" id="COG4292">
    <property type="taxonomic scope" value="Bacteria"/>
</dbReference>
<feature type="transmembrane region" description="Helical" evidence="1">
    <location>
        <begin position="51"/>
        <end position="75"/>
    </location>
</feature>
<dbReference type="PATRIC" id="fig|1173027.3.peg.2384"/>
<dbReference type="RefSeq" id="WP_015182152.1">
    <property type="nucleotide sequence ID" value="NC_019738.1"/>
</dbReference>
<feature type="transmembrane region" description="Helical" evidence="1">
    <location>
        <begin position="169"/>
        <end position="191"/>
    </location>
</feature>
<dbReference type="EMBL" id="CP003630">
    <property type="protein sequence ID" value="AFZ18000.1"/>
    <property type="molecule type" value="Genomic_DNA"/>
</dbReference>
<proteinExistence type="predicted"/>
<keyword evidence="1" id="KW-0472">Membrane</keyword>
<evidence type="ECO:0000256" key="1">
    <source>
        <dbReference type="SAM" id="Phobius"/>
    </source>
</evidence>
<feature type="transmembrane region" description="Helical" evidence="1">
    <location>
        <begin position="307"/>
        <end position="327"/>
    </location>
</feature>
<feature type="transmembrane region" description="Helical" evidence="1">
    <location>
        <begin position="113"/>
        <end position="136"/>
    </location>
</feature>
<dbReference type="KEGG" id="mic:Mic7113_2185"/>
<feature type="transmembrane region" description="Helical" evidence="1">
    <location>
        <begin position="203"/>
        <end position="224"/>
    </location>
</feature>
<name>K9WC83_9CYAN</name>
<dbReference type="OrthoDB" id="9798526at2"/>
<feature type="transmembrane region" description="Helical" evidence="1">
    <location>
        <begin position="364"/>
        <end position="384"/>
    </location>
</feature>
<dbReference type="Pfam" id="PF06772">
    <property type="entry name" value="LtrA"/>
    <property type="match status" value="1"/>
</dbReference>
<feature type="transmembrane region" description="Helical" evidence="1">
    <location>
        <begin position="272"/>
        <end position="295"/>
    </location>
</feature>
<dbReference type="STRING" id="1173027.Mic7113_2185"/>
<evidence type="ECO:0000313" key="2">
    <source>
        <dbReference type="EMBL" id="AFZ18000.1"/>
    </source>
</evidence>
<feature type="transmembrane region" description="Helical" evidence="1">
    <location>
        <begin position="339"/>
        <end position="358"/>
    </location>
</feature>
<organism evidence="2 3">
    <name type="scientific">Allocoleopsis franciscana PCC 7113</name>
    <dbReference type="NCBI Taxonomy" id="1173027"/>
    <lineage>
        <taxon>Bacteria</taxon>
        <taxon>Bacillati</taxon>
        <taxon>Cyanobacteriota</taxon>
        <taxon>Cyanophyceae</taxon>
        <taxon>Coleofasciculales</taxon>
        <taxon>Coleofasciculaceae</taxon>
        <taxon>Allocoleopsis</taxon>
        <taxon>Allocoleopsis franciscana</taxon>
    </lineage>
</organism>
<keyword evidence="1" id="KW-0812">Transmembrane</keyword>
<dbReference type="AlphaFoldDB" id="K9WC83"/>
<sequence length="397" mass="43359">MSKGLWEPPRLRVSADNEEERRATWLELFFDLIFVVAIAELAHYLDGHVGLSGFLGFIALFVPTWWCWLGSTFYATRFDTDDLGHRLLTLLQVALVAALAVNVHHGLGESSTGFALSYAAFRFLLILQYLSAGYFVRAARPLTNWYIRGFAISAFLWVLSIWVPLPWRFGLWVIGLIVDFATPLTAGRLMTQFPPSLSHIPERLGLFTIIVLGESVVAVVKGVAQKEWDISSVAAALLGLSIAFSFWWIYFDSVDGSPLKSVKAGKIRIAMTWLYAHLPLAIGLAATGVGVDQMIASQSGVLSIEARWLFCGAVALCLSVLALIHLITCTLGTTRRRKILSAYRLGAALFVLMLAAAGSGLSSLVLVALVAFACVLQVVLNLVLTRKAKTITEEVGG</sequence>
<accession>K9WC83</accession>
<dbReference type="InterPro" id="IPR010640">
    <property type="entry name" value="Low_temperature_requirement_A"/>
</dbReference>
<dbReference type="HOGENOM" id="CLU_045667_2_0_3"/>
<gene>
    <name evidence="2" type="ORF">Mic7113_2185</name>
</gene>
<protein>
    <submittedName>
        <fullName evidence="2">Putative membrane protein</fullName>
    </submittedName>
</protein>
<dbReference type="PANTHER" id="PTHR36840:SF1">
    <property type="entry name" value="BLL5714 PROTEIN"/>
    <property type="match status" value="1"/>
</dbReference>
<feature type="transmembrane region" description="Helical" evidence="1">
    <location>
        <begin position="87"/>
        <end position="107"/>
    </location>
</feature>
<dbReference type="Proteomes" id="UP000010471">
    <property type="component" value="Chromosome"/>
</dbReference>
<reference evidence="2 3" key="1">
    <citation type="submission" date="2012-06" db="EMBL/GenBank/DDBJ databases">
        <title>Finished chromosome of genome of Microcoleus sp. PCC 7113.</title>
        <authorList>
            <consortium name="US DOE Joint Genome Institute"/>
            <person name="Gugger M."/>
            <person name="Coursin T."/>
            <person name="Rippka R."/>
            <person name="Tandeau De Marsac N."/>
            <person name="Huntemann M."/>
            <person name="Wei C.-L."/>
            <person name="Han J."/>
            <person name="Detter J.C."/>
            <person name="Han C."/>
            <person name="Tapia R."/>
            <person name="Chen A."/>
            <person name="Kyrpides N."/>
            <person name="Mavromatis K."/>
            <person name="Markowitz V."/>
            <person name="Szeto E."/>
            <person name="Ivanova N."/>
            <person name="Pagani I."/>
            <person name="Pati A."/>
            <person name="Goodwin L."/>
            <person name="Nordberg H.P."/>
            <person name="Cantor M.N."/>
            <person name="Hua S.X."/>
            <person name="Woyke T."/>
            <person name="Kerfeld C.A."/>
        </authorList>
    </citation>
    <scope>NUCLEOTIDE SEQUENCE [LARGE SCALE GENOMIC DNA]</scope>
    <source>
        <strain evidence="2 3">PCC 7113</strain>
    </source>
</reference>
<dbReference type="PANTHER" id="PTHR36840">
    <property type="entry name" value="BLL5714 PROTEIN"/>
    <property type="match status" value="1"/>
</dbReference>
<feature type="transmembrane region" description="Helical" evidence="1">
    <location>
        <begin position="230"/>
        <end position="251"/>
    </location>
</feature>
<feature type="transmembrane region" description="Helical" evidence="1">
    <location>
        <begin position="145"/>
        <end position="163"/>
    </location>
</feature>
<evidence type="ECO:0000313" key="3">
    <source>
        <dbReference type="Proteomes" id="UP000010471"/>
    </source>
</evidence>
<keyword evidence="1" id="KW-1133">Transmembrane helix</keyword>
<keyword evidence="3" id="KW-1185">Reference proteome</keyword>